<accession>A0ABW1SET9</accession>
<dbReference type="NCBIfam" id="TIGR02667">
    <property type="entry name" value="moaB_proteo"/>
    <property type="match status" value="1"/>
</dbReference>
<dbReference type="PANTHER" id="PTHR43232">
    <property type="entry name" value="MOLYBDENUM COFACTOR BIOSYNTHESIS PROTEIN B"/>
    <property type="match status" value="1"/>
</dbReference>
<name>A0ABW1SET9_9PROT</name>
<dbReference type="Pfam" id="PF00994">
    <property type="entry name" value="MoCF_biosynth"/>
    <property type="match status" value="1"/>
</dbReference>
<evidence type="ECO:0000256" key="1">
    <source>
        <dbReference type="ARBA" id="ARBA00005046"/>
    </source>
</evidence>
<comment type="pathway">
    <text evidence="1 5">Cofactor biosynthesis; molybdopterin biosynthesis.</text>
</comment>
<dbReference type="SMART" id="SM00852">
    <property type="entry name" value="MoCF_biosynth"/>
    <property type="match status" value="1"/>
</dbReference>
<evidence type="ECO:0000256" key="5">
    <source>
        <dbReference type="PIRNR" id="PIRNR006443"/>
    </source>
</evidence>
<comment type="caution">
    <text evidence="7">The sequence shown here is derived from an EMBL/GenBank/DDBJ whole genome shotgun (WGS) entry which is preliminary data.</text>
</comment>
<evidence type="ECO:0000259" key="6">
    <source>
        <dbReference type="SMART" id="SM00852"/>
    </source>
</evidence>
<dbReference type="InterPro" id="IPR013484">
    <property type="entry name" value="MoaB_proteobac"/>
</dbReference>
<keyword evidence="4 5" id="KW-0501">Molybdenum cofactor biosynthesis</keyword>
<evidence type="ECO:0000256" key="4">
    <source>
        <dbReference type="ARBA" id="ARBA00023150"/>
    </source>
</evidence>
<dbReference type="InterPro" id="IPR001453">
    <property type="entry name" value="MoaB/Mog_dom"/>
</dbReference>
<dbReference type="SUPFAM" id="SSF53218">
    <property type="entry name" value="Molybdenum cofactor biosynthesis proteins"/>
    <property type="match status" value="1"/>
</dbReference>
<comment type="function">
    <text evidence="5">May be involved in the biosynthesis of molybdopterin.</text>
</comment>
<sequence length="176" mass="19036">MAGINENLTFQPVRIAVMTVSDTRTLETDTSGQLLAERIEAAGHKLADRAIVKDDISAVRARVQAWIDTPEIDVIITTGGTGLTGRDVTPEAVRPLLTKVIDGFSVIFHMVSFESVGLSTLQSRALAGLAKETFVFCLPGSNGAVKDGWDKVISSQLDSRHKPCNFVEIMPRLGEK</sequence>
<proteinExistence type="inferred from homology"/>
<dbReference type="PANTHER" id="PTHR43232:SF2">
    <property type="entry name" value="MOLYBDENUM COFACTOR BIOSYNTHESIS PROTEIN B"/>
    <property type="match status" value="1"/>
</dbReference>
<dbReference type="InterPro" id="IPR012245">
    <property type="entry name" value="MoaB"/>
</dbReference>
<dbReference type="PROSITE" id="PS01078">
    <property type="entry name" value="MOCF_BIOSYNTHESIS_1"/>
    <property type="match status" value="1"/>
</dbReference>
<dbReference type="Gene3D" id="3.40.980.10">
    <property type="entry name" value="MoaB/Mog-like domain"/>
    <property type="match status" value="1"/>
</dbReference>
<dbReference type="CDD" id="cd00886">
    <property type="entry name" value="MogA_MoaB"/>
    <property type="match status" value="1"/>
</dbReference>
<evidence type="ECO:0000313" key="8">
    <source>
        <dbReference type="Proteomes" id="UP001596303"/>
    </source>
</evidence>
<gene>
    <name evidence="7" type="primary">moaB</name>
    <name evidence="7" type="ORF">ACFQDM_16830</name>
</gene>
<keyword evidence="8" id="KW-1185">Reference proteome</keyword>
<dbReference type="RefSeq" id="WP_377381133.1">
    <property type="nucleotide sequence ID" value="NZ_JBHSSW010000066.1"/>
</dbReference>
<reference evidence="8" key="1">
    <citation type="journal article" date="2019" name="Int. J. Syst. Evol. Microbiol.">
        <title>The Global Catalogue of Microorganisms (GCM) 10K type strain sequencing project: providing services to taxonomists for standard genome sequencing and annotation.</title>
        <authorList>
            <consortium name="The Broad Institute Genomics Platform"/>
            <consortium name="The Broad Institute Genome Sequencing Center for Infectious Disease"/>
            <person name="Wu L."/>
            <person name="Ma J."/>
        </authorList>
    </citation>
    <scope>NUCLEOTIDE SEQUENCE [LARGE SCALE GENOMIC DNA]</scope>
    <source>
        <strain evidence="8">CGMCC-1.15741</strain>
    </source>
</reference>
<feature type="domain" description="MoaB/Mog" evidence="6">
    <location>
        <begin position="16"/>
        <end position="160"/>
    </location>
</feature>
<dbReference type="NCBIfam" id="TIGR00177">
    <property type="entry name" value="molyb_syn"/>
    <property type="match status" value="1"/>
</dbReference>
<dbReference type="InterPro" id="IPR036425">
    <property type="entry name" value="MoaB/Mog-like_dom_sf"/>
</dbReference>
<comment type="similarity">
    <text evidence="2 5">Belongs to the MoaB/Mog family.</text>
</comment>
<evidence type="ECO:0000256" key="2">
    <source>
        <dbReference type="ARBA" id="ARBA00006112"/>
    </source>
</evidence>
<organism evidence="7 8">
    <name type="scientific">Ponticaulis profundi</name>
    <dbReference type="NCBI Taxonomy" id="2665222"/>
    <lineage>
        <taxon>Bacteria</taxon>
        <taxon>Pseudomonadati</taxon>
        <taxon>Pseudomonadota</taxon>
        <taxon>Alphaproteobacteria</taxon>
        <taxon>Hyphomonadales</taxon>
        <taxon>Hyphomonadaceae</taxon>
        <taxon>Ponticaulis</taxon>
    </lineage>
</organism>
<dbReference type="PIRSF" id="PIRSF006443">
    <property type="entry name" value="MoaB"/>
    <property type="match status" value="1"/>
</dbReference>
<dbReference type="EMBL" id="JBHSSW010000066">
    <property type="protein sequence ID" value="MFC6199746.1"/>
    <property type="molecule type" value="Genomic_DNA"/>
</dbReference>
<evidence type="ECO:0000256" key="3">
    <source>
        <dbReference type="ARBA" id="ARBA00015262"/>
    </source>
</evidence>
<dbReference type="Proteomes" id="UP001596303">
    <property type="component" value="Unassembled WGS sequence"/>
</dbReference>
<dbReference type="InterPro" id="IPR008284">
    <property type="entry name" value="MoCF_biosynth_CS"/>
</dbReference>
<evidence type="ECO:0000313" key="7">
    <source>
        <dbReference type="EMBL" id="MFC6199746.1"/>
    </source>
</evidence>
<protein>
    <recommendedName>
        <fullName evidence="3 5">Molybdenum cofactor biosynthesis protein B</fullName>
    </recommendedName>
</protein>